<evidence type="ECO:0000313" key="6">
    <source>
        <dbReference type="Proteomes" id="UP000193642"/>
    </source>
</evidence>
<dbReference type="AlphaFoldDB" id="A0A1Y2B4H9"/>
<comment type="similarity">
    <text evidence="1">Belongs to the ANT/ATPSC lysine N-methyltransferase family.</text>
</comment>
<keyword evidence="3" id="KW-0808">Transferase</keyword>
<proteinExistence type="inferred from homology"/>
<organism evidence="5 6">
    <name type="scientific">Rhizoclosmatium globosum</name>
    <dbReference type="NCBI Taxonomy" id="329046"/>
    <lineage>
        <taxon>Eukaryota</taxon>
        <taxon>Fungi</taxon>
        <taxon>Fungi incertae sedis</taxon>
        <taxon>Chytridiomycota</taxon>
        <taxon>Chytridiomycota incertae sedis</taxon>
        <taxon>Chytridiomycetes</taxon>
        <taxon>Chytridiales</taxon>
        <taxon>Chytriomycetaceae</taxon>
        <taxon>Rhizoclosmatium</taxon>
    </lineage>
</organism>
<sequence length="194" mass="21190">MLFEDLLHHFPNDDDIAPVDDNFPRWTESDGTYAPFIPTSLARVKLALELAGCCSGDKVLDLGCGDGRFCVAAVTLFGAQGGIGIESDETVVVLAEEKRNAVLGPNSSSTVIYTCEDFRESKLAQDNSISIVVVFLSPEFGLECKGLLLKHYNRGARIIALVFDLSDIKELIVKEGCNNVDGIWVYQKPTTTKE</sequence>
<keyword evidence="4" id="KW-0949">S-adenosyl-L-methionine</keyword>
<gene>
    <name evidence="5" type="ORF">BCR33DRAFT_724615</name>
</gene>
<accession>A0A1Y2B4H9</accession>
<keyword evidence="2" id="KW-0489">Methyltransferase</keyword>
<dbReference type="Gene3D" id="3.40.50.150">
    <property type="entry name" value="Vaccinia Virus protein VP39"/>
    <property type="match status" value="1"/>
</dbReference>
<evidence type="ECO:0008006" key="7">
    <source>
        <dbReference type="Google" id="ProtNLM"/>
    </source>
</evidence>
<comment type="caution">
    <text evidence="5">The sequence shown here is derived from an EMBL/GenBank/DDBJ whole genome shotgun (WGS) entry which is preliminary data.</text>
</comment>
<evidence type="ECO:0000256" key="3">
    <source>
        <dbReference type="ARBA" id="ARBA00022679"/>
    </source>
</evidence>
<reference evidence="5 6" key="1">
    <citation type="submission" date="2016-07" db="EMBL/GenBank/DDBJ databases">
        <title>Pervasive Adenine N6-methylation of Active Genes in Fungi.</title>
        <authorList>
            <consortium name="DOE Joint Genome Institute"/>
            <person name="Mondo S.J."/>
            <person name="Dannebaum R.O."/>
            <person name="Kuo R.C."/>
            <person name="Labutti K."/>
            <person name="Haridas S."/>
            <person name="Kuo A."/>
            <person name="Salamov A."/>
            <person name="Ahrendt S.R."/>
            <person name="Lipzen A."/>
            <person name="Sullivan W."/>
            <person name="Andreopoulos W.B."/>
            <person name="Clum A."/>
            <person name="Lindquist E."/>
            <person name="Daum C."/>
            <person name="Ramamoorthy G.K."/>
            <person name="Gryganskyi A."/>
            <person name="Culley D."/>
            <person name="Magnuson J.K."/>
            <person name="James T.Y."/>
            <person name="O'Malley M.A."/>
            <person name="Stajich J.E."/>
            <person name="Spatafora J.W."/>
            <person name="Visel A."/>
            <person name="Grigoriev I.V."/>
        </authorList>
    </citation>
    <scope>NUCLEOTIDE SEQUENCE [LARGE SCALE GENOMIC DNA]</scope>
    <source>
        <strain evidence="5 6">JEL800</strain>
    </source>
</reference>
<dbReference type="PANTHER" id="PTHR13610:SF11">
    <property type="entry name" value="METHYLTRANSFERASE DOMAIN-CONTAINING PROTEIN"/>
    <property type="match status" value="1"/>
</dbReference>
<dbReference type="PANTHER" id="PTHR13610">
    <property type="entry name" value="METHYLTRANSFERASE DOMAIN-CONTAINING PROTEIN"/>
    <property type="match status" value="1"/>
</dbReference>
<dbReference type="GO" id="GO:1905706">
    <property type="term" value="P:regulation of mitochondrial ATP synthesis coupled proton transport"/>
    <property type="evidence" value="ECO:0007669"/>
    <property type="project" value="TreeGrafter"/>
</dbReference>
<protein>
    <recommendedName>
        <fullName evidence="7">Methyltransferase domain-containing protein</fullName>
    </recommendedName>
</protein>
<dbReference type="SUPFAM" id="SSF53335">
    <property type="entry name" value="S-adenosyl-L-methionine-dependent methyltransferases"/>
    <property type="match status" value="1"/>
</dbReference>
<dbReference type="InterPro" id="IPR029063">
    <property type="entry name" value="SAM-dependent_MTases_sf"/>
</dbReference>
<dbReference type="GO" id="GO:0005739">
    <property type="term" value="C:mitochondrion"/>
    <property type="evidence" value="ECO:0007669"/>
    <property type="project" value="TreeGrafter"/>
</dbReference>
<dbReference type="CDD" id="cd02440">
    <property type="entry name" value="AdoMet_MTases"/>
    <property type="match status" value="1"/>
</dbReference>
<evidence type="ECO:0000256" key="4">
    <source>
        <dbReference type="ARBA" id="ARBA00022691"/>
    </source>
</evidence>
<dbReference type="Proteomes" id="UP000193642">
    <property type="component" value="Unassembled WGS sequence"/>
</dbReference>
<dbReference type="GO" id="GO:0016279">
    <property type="term" value="F:protein-lysine N-methyltransferase activity"/>
    <property type="evidence" value="ECO:0007669"/>
    <property type="project" value="InterPro"/>
</dbReference>
<evidence type="ECO:0000313" key="5">
    <source>
        <dbReference type="EMBL" id="ORY29731.1"/>
    </source>
</evidence>
<evidence type="ECO:0000256" key="1">
    <source>
        <dbReference type="ARBA" id="ARBA00010633"/>
    </source>
</evidence>
<name>A0A1Y2B4H9_9FUNG</name>
<keyword evidence="6" id="KW-1185">Reference proteome</keyword>
<dbReference type="EMBL" id="MCGO01000086">
    <property type="protein sequence ID" value="ORY29731.1"/>
    <property type="molecule type" value="Genomic_DNA"/>
</dbReference>
<dbReference type="OrthoDB" id="66144at2759"/>
<dbReference type="STRING" id="329046.A0A1Y2B4H9"/>
<dbReference type="GO" id="GO:0032259">
    <property type="term" value="P:methylation"/>
    <property type="evidence" value="ECO:0007669"/>
    <property type="project" value="UniProtKB-KW"/>
</dbReference>
<dbReference type="InterPro" id="IPR026170">
    <property type="entry name" value="FAM173A/B"/>
</dbReference>
<evidence type="ECO:0000256" key="2">
    <source>
        <dbReference type="ARBA" id="ARBA00022603"/>
    </source>
</evidence>